<sequence length="637" mass="69094">MGTRMHARTVALTLLALTLWGCGPQEPRTEGLPDTGTSEAGLERPLTMAGFYNVIMQDGADPWVYQHTDGYYYFTKTTGGDVSLWRSRTLTGVDAGERKTIWFPPASGPGSKGLWAPELHYLDGKWYVYYAADDGNNANHRMYVLENASADPFQGTWTSKGQITDSTNRWAIDGTVLVVGAEKYFVWSGWEGTVNDKQHLYIARMSSPWTVSSARVRISTPTHAWETNTSPQVNEGPQVIVRNGVISLVYSASGSWTDNYCLGLITARVGTDLLNPASWTKRSTPLFRSGNGLYGPGHHSFTKSMDGTEDWIVYHTARWQGAGWTRNIRAQRFTWSADNTPNLGVPANPNQPIPLPSGEPSRSHYEAERAAFANGPRVVAETTAAEGSKLSYIDTTASYVQFTVSVPRAGEYIVAARTGNGTSGGPWAVHTLSINGGPGSDFFIANSGWNQWGNATARVQLLAGNNTLRFTKKEHYAEFDSIDVFPVNTLAGGVIADGTYRLISKLSGKALDVGGCSAADGADVIQWSYTGGECQKWRLQHLGAGYYALLAAHSGKALDVAGCSAADGSDVIQWPYSGASCQQWLLERTDDGVSFRLLARHSGKALDVGGCSTADGADVIQWPYSGANCQRWYIQAP</sequence>
<dbReference type="PANTHER" id="PTHR43817:SF1">
    <property type="entry name" value="HYDROLASE, FAMILY 43, PUTATIVE (AFU_ORTHOLOGUE AFUA_3G01660)-RELATED"/>
    <property type="match status" value="1"/>
</dbReference>
<dbReference type="AlphaFoldDB" id="A0AAC8QBY4"/>
<dbReference type="PANTHER" id="PTHR43817">
    <property type="entry name" value="GLYCOSYL HYDROLASE"/>
    <property type="match status" value="1"/>
</dbReference>
<evidence type="ECO:0000256" key="3">
    <source>
        <dbReference type="ARBA" id="ARBA00022801"/>
    </source>
</evidence>
<comment type="similarity">
    <text evidence="1">Belongs to the glycosyl hydrolase 43 family.</text>
</comment>
<keyword evidence="4" id="KW-0326">Glycosidase</keyword>
<evidence type="ECO:0000256" key="2">
    <source>
        <dbReference type="ARBA" id="ARBA00022729"/>
    </source>
</evidence>
<evidence type="ECO:0000313" key="8">
    <source>
        <dbReference type="EMBL" id="REG37134.1"/>
    </source>
</evidence>
<evidence type="ECO:0000313" key="9">
    <source>
        <dbReference type="Proteomes" id="UP000035579"/>
    </source>
</evidence>
<dbReference type="RefSeq" id="WP_147332680.1">
    <property type="nucleotide sequence ID" value="NZ_CP011509.1"/>
</dbReference>
<evidence type="ECO:0000313" key="10">
    <source>
        <dbReference type="Proteomes" id="UP000256345"/>
    </source>
</evidence>
<dbReference type="CDD" id="cd00161">
    <property type="entry name" value="beta-trefoil_Ricin-like"/>
    <property type="match status" value="1"/>
</dbReference>
<keyword evidence="10" id="KW-1185">Reference proteome</keyword>
<dbReference type="Proteomes" id="UP000035579">
    <property type="component" value="Chromosome"/>
</dbReference>
<dbReference type="CDD" id="cd18820">
    <property type="entry name" value="GH43_LbAraf43-like"/>
    <property type="match status" value="1"/>
</dbReference>
<dbReference type="Pfam" id="PF04616">
    <property type="entry name" value="Glyco_hydro_43"/>
    <property type="match status" value="1"/>
</dbReference>
<dbReference type="PROSITE" id="PS50231">
    <property type="entry name" value="RICIN_B_LECTIN"/>
    <property type="match status" value="1"/>
</dbReference>
<dbReference type="InterPro" id="IPR008979">
    <property type="entry name" value="Galactose-bd-like_sf"/>
</dbReference>
<dbReference type="InterPro" id="IPR023296">
    <property type="entry name" value="Glyco_hydro_beta-prop_sf"/>
</dbReference>
<name>A0AAC8QBY4_9BACT</name>
<evidence type="ECO:0000259" key="6">
    <source>
        <dbReference type="PROSITE" id="PS51175"/>
    </source>
</evidence>
<dbReference type="SMART" id="SM00458">
    <property type="entry name" value="RICIN"/>
    <property type="match status" value="1"/>
</dbReference>
<dbReference type="InterPro" id="IPR006710">
    <property type="entry name" value="Glyco_hydro_43"/>
</dbReference>
<evidence type="ECO:0000313" key="7">
    <source>
        <dbReference type="EMBL" id="AKJ04818.1"/>
    </source>
</evidence>
<keyword evidence="2" id="KW-0732">Signal</keyword>
<feature type="domain" description="CBM6" evidence="6">
    <location>
        <begin position="363"/>
        <end position="485"/>
    </location>
</feature>
<dbReference type="EMBL" id="CP011509">
    <property type="protein sequence ID" value="AKJ04818.1"/>
    <property type="molecule type" value="Genomic_DNA"/>
</dbReference>
<reference evidence="8 10" key="2">
    <citation type="submission" date="2018-08" db="EMBL/GenBank/DDBJ databases">
        <title>Genomic Encyclopedia of Archaeal and Bacterial Type Strains, Phase II (KMG-II): from individual species to whole genera.</title>
        <authorList>
            <person name="Goeker M."/>
        </authorList>
    </citation>
    <scope>NUCLEOTIDE SEQUENCE [LARGE SCALE GENOMIC DNA]</scope>
    <source>
        <strain evidence="8 10">DSM 2261</strain>
    </source>
</reference>
<dbReference type="InterPro" id="IPR000772">
    <property type="entry name" value="Ricin_B_lectin"/>
</dbReference>
<proteinExistence type="inferred from homology"/>
<protein>
    <submittedName>
        <fullName evidence="7">Alpha-L-arabinofuranosidase II</fullName>
    </submittedName>
    <submittedName>
        <fullName evidence="8">GH43 family beta-xylosidase</fullName>
    </submittedName>
</protein>
<evidence type="ECO:0000256" key="1">
    <source>
        <dbReference type="ARBA" id="ARBA00009865"/>
    </source>
</evidence>
<accession>A0AAC8QBY4</accession>
<dbReference type="GO" id="GO:0004553">
    <property type="term" value="F:hydrolase activity, hydrolyzing O-glycosyl compounds"/>
    <property type="evidence" value="ECO:0007669"/>
    <property type="project" value="InterPro"/>
</dbReference>
<dbReference type="Gene3D" id="2.115.10.20">
    <property type="entry name" value="Glycosyl hydrolase domain, family 43"/>
    <property type="match status" value="1"/>
</dbReference>
<dbReference type="InterPro" id="IPR005084">
    <property type="entry name" value="CBM6"/>
</dbReference>
<dbReference type="PROSITE" id="PS51175">
    <property type="entry name" value="CBM6"/>
    <property type="match status" value="1"/>
</dbReference>
<dbReference type="GO" id="GO:0005975">
    <property type="term" value="P:carbohydrate metabolic process"/>
    <property type="evidence" value="ECO:0007669"/>
    <property type="project" value="InterPro"/>
</dbReference>
<feature type="site" description="Important for catalytic activity, responsible for pKa modulation of the active site Glu and correct orientation of both the proton donor and substrate" evidence="5">
    <location>
        <position position="173"/>
    </location>
</feature>
<dbReference type="EMBL" id="QUMU01000001">
    <property type="protein sequence ID" value="REG37134.1"/>
    <property type="molecule type" value="Genomic_DNA"/>
</dbReference>
<evidence type="ECO:0000256" key="5">
    <source>
        <dbReference type="PIRSR" id="PIRSR606710-2"/>
    </source>
</evidence>
<dbReference type="Gene3D" id="2.80.10.50">
    <property type="match status" value="3"/>
</dbReference>
<dbReference type="KEGG" id="age:AA314_06444"/>
<evidence type="ECO:0000256" key="4">
    <source>
        <dbReference type="ARBA" id="ARBA00023295"/>
    </source>
</evidence>
<dbReference type="Pfam" id="PF14200">
    <property type="entry name" value="RicinB_lectin_2"/>
    <property type="match status" value="2"/>
</dbReference>
<dbReference type="InterPro" id="IPR035992">
    <property type="entry name" value="Ricin_B-like_lectins"/>
</dbReference>
<keyword evidence="3" id="KW-0378">Hydrolase</keyword>
<dbReference type="Pfam" id="PF03422">
    <property type="entry name" value="CBM_6"/>
    <property type="match status" value="1"/>
</dbReference>
<dbReference type="GO" id="GO:0030246">
    <property type="term" value="F:carbohydrate binding"/>
    <property type="evidence" value="ECO:0007669"/>
    <property type="project" value="InterPro"/>
</dbReference>
<reference evidence="7 9" key="1">
    <citation type="submission" date="2015-05" db="EMBL/GenBank/DDBJ databases">
        <title>Genome assembly of Archangium gephyra DSM 2261.</title>
        <authorList>
            <person name="Sharma G."/>
            <person name="Subramanian S."/>
        </authorList>
    </citation>
    <scope>NUCLEOTIDE SEQUENCE [LARGE SCALE GENOMIC DNA]</scope>
    <source>
        <strain evidence="7 9">DSM 2261</strain>
    </source>
</reference>
<organism evidence="7 9">
    <name type="scientific">Archangium gephyra</name>
    <dbReference type="NCBI Taxonomy" id="48"/>
    <lineage>
        <taxon>Bacteria</taxon>
        <taxon>Pseudomonadati</taxon>
        <taxon>Myxococcota</taxon>
        <taxon>Myxococcia</taxon>
        <taxon>Myxococcales</taxon>
        <taxon>Cystobacterineae</taxon>
        <taxon>Archangiaceae</taxon>
        <taxon>Archangium</taxon>
    </lineage>
</organism>
<dbReference type="Gene3D" id="2.60.120.260">
    <property type="entry name" value="Galactose-binding domain-like"/>
    <property type="match status" value="1"/>
</dbReference>
<dbReference type="SUPFAM" id="SSF75005">
    <property type="entry name" value="Arabinanase/levansucrase/invertase"/>
    <property type="match status" value="1"/>
</dbReference>
<dbReference type="SUPFAM" id="SSF49785">
    <property type="entry name" value="Galactose-binding domain-like"/>
    <property type="match status" value="1"/>
</dbReference>
<gene>
    <name evidence="7" type="ORF">AA314_06444</name>
    <name evidence="8" type="ORF">ATI61_101112</name>
</gene>
<dbReference type="SUPFAM" id="SSF50370">
    <property type="entry name" value="Ricin B-like lectins"/>
    <property type="match status" value="1"/>
</dbReference>
<dbReference type="Proteomes" id="UP000256345">
    <property type="component" value="Unassembled WGS sequence"/>
</dbReference>